<dbReference type="AlphaFoldDB" id="A0A109V0W0"/>
<reference evidence="3 4" key="1">
    <citation type="submission" date="2016-01" db="EMBL/GenBank/DDBJ databases">
        <title>Genome sequence of the yeast Holleya sinecauda.</title>
        <authorList>
            <person name="Dietrich F.S."/>
        </authorList>
    </citation>
    <scope>NUCLEOTIDE SEQUENCE [LARGE SCALE GENOMIC DNA]</scope>
    <source>
        <strain evidence="3 4">ATCC 58844</strain>
    </source>
</reference>
<dbReference type="InterPro" id="IPR000420">
    <property type="entry name" value="Yeast_PIR_rpt"/>
</dbReference>
<name>A0A109V0W0_9SACH</name>
<dbReference type="OrthoDB" id="5415592at2759"/>
<protein>
    <submittedName>
        <fullName evidence="3">HHR154Cp</fullName>
    </submittedName>
</protein>
<dbReference type="PROSITE" id="PS00929">
    <property type="entry name" value="PIR_REPEAT_1"/>
    <property type="match status" value="1"/>
</dbReference>
<dbReference type="Proteomes" id="UP000243052">
    <property type="component" value="Chromosome viii"/>
</dbReference>
<evidence type="ECO:0000256" key="2">
    <source>
        <dbReference type="ARBA" id="ARBA00022729"/>
    </source>
</evidence>
<dbReference type="GO" id="GO:0005199">
    <property type="term" value="F:structural constituent of cell wall"/>
    <property type="evidence" value="ECO:0007669"/>
    <property type="project" value="InterPro"/>
</dbReference>
<gene>
    <name evidence="3" type="ORF">AW171_hschr84986</name>
</gene>
<dbReference type="PROSITE" id="PS50256">
    <property type="entry name" value="PIR_REPEAT_2"/>
    <property type="match status" value="1"/>
</dbReference>
<evidence type="ECO:0000256" key="1">
    <source>
        <dbReference type="ARBA" id="ARBA00004196"/>
    </source>
</evidence>
<keyword evidence="4" id="KW-1185">Reference proteome</keyword>
<keyword evidence="2" id="KW-0732">Signal</keyword>
<comment type="subcellular location">
    <subcellularLocation>
        <location evidence="1">Cell envelope</location>
    </subcellularLocation>
</comment>
<dbReference type="Pfam" id="PF00399">
    <property type="entry name" value="PIR"/>
    <property type="match status" value="1"/>
</dbReference>
<sequence>MKFTQVSAAAAALTFAKSALADSDEFYALIIRSASKFHYSGLYVGEDNLVKVGYGHPAVTSVITDDGKLKYGSKYWVALEEGVFRLGEEEEASTGFYASGGHIGVNGSEFYWAATNGSEYILSYKNREEQIQGGNGIVIRGQLAGNNTNATTVRDFHKPNDTDSSTAVTSTLNPAATALVSQIGDGQIQAATSTPVVQAHSLNGANFNGANLFAGAAAAAIGLLM</sequence>
<proteinExistence type="predicted"/>
<dbReference type="RefSeq" id="XP_017989919.1">
    <property type="nucleotide sequence ID" value="XM_018134430.1"/>
</dbReference>
<organism evidence="3 4">
    <name type="scientific">Eremothecium sinecaudum</name>
    <dbReference type="NCBI Taxonomy" id="45286"/>
    <lineage>
        <taxon>Eukaryota</taxon>
        <taxon>Fungi</taxon>
        <taxon>Dikarya</taxon>
        <taxon>Ascomycota</taxon>
        <taxon>Saccharomycotina</taxon>
        <taxon>Saccharomycetes</taxon>
        <taxon>Saccharomycetales</taxon>
        <taxon>Saccharomycetaceae</taxon>
        <taxon>Eremothecium</taxon>
    </lineage>
</organism>
<evidence type="ECO:0000313" key="4">
    <source>
        <dbReference type="Proteomes" id="UP000243052"/>
    </source>
</evidence>
<evidence type="ECO:0000313" key="3">
    <source>
        <dbReference type="EMBL" id="AMD22923.1"/>
    </source>
</evidence>
<dbReference type="EMBL" id="CP014248">
    <property type="protein sequence ID" value="AMD22923.1"/>
    <property type="molecule type" value="Genomic_DNA"/>
</dbReference>
<dbReference type="GeneID" id="28726292"/>
<accession>A0A109V0W0</accession>